<protein>
    <recommendedName>
        <fullName evidence="1">C2H2-type domain-containing protein</fullName>
    </recommendedName>
</protein>
<organism evidence="2 3">
    <name type="scientific">Orchesella dallaii</name>
    <dbReference type="NCBI Taxonomy" id="48710"/>
    <lineage>
        <taxon>Eukaryota</taxon>
        <taxon>Metazoa</taxon>
        <taxon>Ecdysozoa</taxon>
        <taxon>Arthropoda</taxon>
        <taxon>Hexapoda</taxon>
        <taxon>Collembola</taxon>
        <taxon>Entomobryomorpha</taxon>
        <taxon>Entomobryoidea</taxon>
        <taxon>Orchesellidae</taxon>
        <taxon>Orchesellinae</taxon>
        <taxon>Orchesella</taxon>
    </lineage>
</organism>
<comment type="caution">
    <text evidence="2">The sequence shown here is derived from an EMBL/GenBank/DDBJ whole genome shotgun (WGS) entry which is preliminary data.</text>
</comment>
<accession>A0ABP1SB84</accession>
<sequence>MNTHCIFCTTECPPNSCAGEDVNLKRARVEAGVKVPVPKQHFRSILVVGQLLNISEKTLERTFLSGGRHFDPEQLVVICGNCDASVEAHEWQKYLPKWKNNSKALKASLKELVFGSKDLDVHKWNEDIAWKLVRDEMLRHYQPPAGSKNQIKADVDTSSQLVFKGGKSKRVRSPLEASAVEVASQHLPVPEGARMSFKKLQLKQRKSTELEESKPIFKIPRVELNTAEALLELSATTQIPRKEPEPVQPLQNLVTAQALLELSQTSPPKTTEKQILPEHNNERVPVVIQNTQQLSAVRRMGFQDTCEHCGAIVQDLPSHSIDPFDCDFCFIAIAKQRRITEFFECRGCSAVIKMEEMASHLEDLHSRDPPPATSCVVIILDPMYLDFAVMRQEYVSKYLCKRCPAFFFTEMEVKQHATFHLLRRGEYCLSCGWLVPPGKLKEHEEQHHLPQKPANKADFPSSKLGWKRSDIRQCRICPASMRMEDLGEHANLHQSGTGVICPECGIMLKPEGLRAHKSYYHAYKECT</sequence>
<evidence type="ECO:0000313" key="3">
    <source>
        <dbReference type="Proteomes" id="UP001642540"/>
    </source>
</evidence>
<evidence type="ECO:0000259" key="1">
    <source>
        <dbReference type="PROSITE" id="PS00028"/>
    </source>
</evidence>
<evidence type="ECO:0000313" key="2">
    <source>
        <dbReference type="EMBL" id="CAL8149014.1"/>
    </source>
</evidence>
<reference evidence="2 3" key="1">
    <citation type="submission" date="2024-08" db="EMBL/GenBank/DDBJ databases">
        <authorList>
            <person name="Cucini C."/>
            <person name="Frati F."/>
        </authorList>
    </citation>
    <scope>NUCLEOTIDE SEQUENCE [LARGE SCALE GENOMIC DNA]</scope>
</reference>
<dbReference type="InterPro" id="IPR013087">
    <property type="entry name" value="Znf_C2H2_type"/>
</dbReference>
<dbReference type="SMART" id="SM00355">
    <property type="entry name" value="ZnF_C2H2"/>
    <property type="match status" value="4"/>
</dbReference>
<dbReference type="Proteomes" id="UP001642540">
    <property type="component" value="Unassembled WGS sequence"/>
</dbReference>
<feature type="domain" description="C2H2-type" evidence="1">
    <location>
        <begin position="400"/>
        <end position="420"/>
    </location>
</feature>
<name>A0ABP1SB84_9HEXA</name>
<keyword evidence="3" id="KW-1185">Reference proteome</keyword>
<gene>
    <name evidence="2" type="ORF">ODALV1_LOCUS31603</name>
</gene>
<proteinExistence type="predicted"/>
<dbReference type="EMBL" id="CAXLJM020000183">
    <property type="protein sequence ID" value="CAL8149014.1"/>
    <property type="molecule type" value="Genomic_DNA"/>
</dbReference>
<dbReference type="PROSITE" id="PS00028">
    <property type="entry name" value="ZINC_FINGER_C2H2_1"/>
    <property type="match status" value="1"/>
</dbReference>